<keyword evidence="18" id="KW-1185">Reference proteome</keyword>
<dbReference type="Gene3D" id="1.10.3820.10">
    <property type="entry name" value="Di-heme elbow motif domain"/>
    <property type="match status" value="1"/>
</dbReference>
<feature type="binding site" evidence="13">
    <location>
        <position position="92"/>
    </location>
    <ligand>
        <name>a menaquinol</name>
        <dbReference type="ChEBI" id="CHEBI:18151"/>
    </ligand>
</feature>
<dbReference type="Proteomes" id="UP000028252">
    <property type="component" value="Unassembled WGS sequence"/>
</dbReference>
<proteinExistence type="inferred from homology"/>
<comment type="PTM">
    <text evidence="12">Binds 4 heme groups per subunit.</text>
</comment>
<evidence type="ECO:0000256" key="14">
    <source>
        <dbReference type="PIRSR" id="PIRSR000013-2"/>
    </source>
</evidence>
<dbReference type="PATRIC" id="fig|1232683.4.peg.1244"/>
<dbReference type="STRING" id="1232683.ADIMK_1254"/>
<feature type="binding site" description="covalent" evidence="13">
    <location>
        <position position="158"/>
    </location>
    <ligand>
        <name>heme</name>
        <dbReference type="ChEBI" id="CHEBI:30413"/>
        <label>4</label>
    </ligand>
</feature>
<feature type="signal peptide" evidence="15">
    <location>
        <begin position="1"/>
        <end position="23"/>
    </location>
</feature>
<feature type="chain" id="PRO_5001757581" description="Cytochrome c-type protein" evidence="15">
    <location>
        <begin position="24"/>
        <end position="184"/>
    </location>
</feature>
<gene>
    <name evidence="17" type="ORF">ADIMK_1254</name>
</gene>
<evidence type="ECO:0000256" key="2">
    <source>
        <dbReference type="ARBA" id="ARBA00007395"/>
    </source>
</evidence>
<evidence type="ECO:0000256" key="12">
    <source>
        <dbReference type="PIRNR" id="PIRNR000013"/>
    </source>
</evidence>
<dbReference type="GO" id="GO:0005886">
    <property type="term" value="C:plasma membrane"/>
    <property type="evidence" value="ECO:0007669"/>
    <property type="project" value="UniProtKB-SubCell"/>
</dbReference>
<dbReference type="eggNOG" id="COG3005">
    <property type="taxonomic scope" value="Bacteria"/>
</dbReference>
<feature type="binding site" description="covalent" evidence="13">
    <location>
        <position position="155"/>
    </location>
    <ligand>
        <name>heme</name>
        <dbReference type="ChEBI" id="CHEBI:30413"/>
        <label>4</label>
    </ligand>
</feature>
<keyword evidence="9" id="KW-1133">Transmembrane helix</keyword>
<protein>
    <recommendedName>
        <fullName evidence="12">Cytochrome c-type protein</fullName>
    </recommendedName>
</protein>
<feature type="binding site" description="covalent" evidence="13">
    <location>
        <position position="38"/>
    </location>
    <ligand>
        <name>heme</name>
        <dbReference type="ChEBI" id="CHEBI:30413"/>
        <label>1</label>
    </ligand>
</feature>
<evidence type="ECO:0000256" key="1">
    <source>
        <dbReference type="ARBA" id="ARBA00004162"/>
    </source>
</evidence>
<keyword evidence="15" id="KW-0732">Signal</keyword>
<evidence type="ECO:0000313" key="18">
    <source>
        <dbReference type="Proteomes" id="UP000028252"/>
    </source>
</evidence>
<evidence type="ECO:0000256" key="11">
    <source>
        <dbReference type="ARBA" id="ARBA00023136"/>
    </source>
</evidence>
<dbReference type="Pfam" id="PF03264">
    <property type="entry name" value="Cytochrom_NNT"/>
    <property type="match status" value="1"/>
</dbReference>
<dbReference type="InterPro" id="IPR051174">
    <property type="entry name" value="Cytochrome_c-type_ET"/>
</dbReference>
<keyword evidence="10 12" id="KW-0408">Iron</keyword>
<keyword evidence="3 12" id="KW-0813">Transport</keyword>
<dbReference type="PANTHER" id="PTHR30333">
    <property type="entry name" value="CYTOCHROME C-TYPE PROTEIN"/>
    <property type="match status" value="1"/>
</dbReference>
<feature type="domain" description="NapC/NirT cytochrome c N-terminal" evidence="16">
    <location>
        <begin position="4"/>
        <end position="161"/>
    </location>
</feature>
<evidence type="ECO:0000256" key="6">
    <source>
        <dbReference type="ARBA" id="ARBA00022692"/>
    </source>
</evidence>
<feature type="binding site" description="axial binding residue" evidence="14">
    <location>
        <position position="126"/>
    </location>
    <ligand>
        <name>heme</name>
        <dbReference type="ChEBI" id="CHEBI:30413"/>
        <label>3</label>
    </ligand>
    <ligandPart>
        <name>Fe</name>
        <dbReference type="ChEBI" id="CHEBI:18248"/>
    </ligandPart>
</feature>
<dbReference type="SUPFAM" id="SSF48695">
    <property type="entry name" value="Multiheme cytochromes"/>
    <property type="match status" value="1"/>
</dbReference>
<feature type="binding site" description="axial binding residue" evidence="14">
    <location>
        <position position="92"/>
    </location>
    <ligand>
        <name>heme</name>
        <dbReference type="ChEBI" id="CHEBI:30413"/>
        <label>1</label>
    </ligand>
    <ligandPart>
        <name>Fe</name>
        <dbReference type="ChEBI" id="CHEBI:18248"/>
    </ligandPart>
</feature>
<keyword evidence="8 12" id="KW-0249">Electron transport</keyword>
<dbReference type="GO" id="GO:0020037">
    <property type="term" value="F:heme binding"/>
    <property type="evidence" value="ECO:0007669"/>
    <property type="project" value="InterPro"/>
</dbReference>
<evidence type="ECO:0000256" key="9">
    <source>
        <dbReference type="ARBA" id="ARBA00022989"/>
    </source>
</evidence>
<keyword evidence="5 12" id="KW-0349">Heme</keyword>
<dbReference type="GO" id="GO:0009055">
    <property type="term" value="F:electron transfer activity"/>
    <property type="evidence" value="ECO:0007669"/>
    <property type="project" value="TreeGrafter"/>
</dbReference>
<keyword evidence="11" id="KW-0472">Membrane</keyword>
<dbReference type="PANTHER" id="PTHR30333:SF1">
    <property type="entry name" value="CYTOCHROME C-TYPE PROTEIN NAPC"/>
    <property type="match status" value="1"/>
</dbReference>
<dbReference type="InterPro" id="IPR036280">
    <property type="entry name" value="Multihaem_cyt_sf"/>
</dbReference>
<keyword evidence="6" id="KW-0812">Transmembrane</keyword>
<keyword evidence="7 12" id="KW-0479">Metal-binding</keyword>
<evidence type="ECO:0000256" key="4">
    <source>
        <dbReference type="ARBA" id="ARBA00022475"/>
    </source>
</evidence>
<feature type="binding site" description="covalent" evidence="13">
    <location>
        <position position="122"/>
    </location>
    <ligand>
        <name>heme</name>
        <dbReference type="ChEBI" id="CHEBI:30413"/>
        <label>3</label>
    </ligand>
</feature>
<evidence type="ECO:0000256" key="15">
    <source>
        <dbReference type="SAM" id="SignalP"/>
    </source>
</evidence>
<evidence type="ECO:0000256" key="8">
    <source>
        <dbReference type="ARBA" id="ARBA00022982"/>
    </source>
</evidence>
<evidence type="ECO:0000259" key="16">
    <source>
        <dbReference type="Pfam" id="PF03264"/>
    </source>
</evidence>
<organism evidence="17 18">
    <name type="scientific">Marinobacterium lacunae</name>
    <dbReference type="NCBI Taxonomy" id="1232683"/>
    <lineage>
        <taxon>Bacteria</taxon>
        <taxon>Pseudomonadati</taxon>
        <taxon>Pseudomonadota</taxon>
        <taxon>Gammaproteobacteria</taxon>
        <taxon>Oceanospirillales</taxon>
        <taxon>Oceanospirillaceae</taxon>
        <taxon>Marinobacterium</taxon>
    </lineage>
</organism>
<name>A0A081G1Z6_9GAMM</name>
<dbReference type="GO" id="GO:0019333">
    <property type="term" value="P:denitrification pathway"/>
    <property type="evidence" value="ECO:0007669"/>
    <property type="project" value="InterPro"/>
</dbReference>
<dbReference type="GO" id="GO:0009061">
    <property type="term" value="P:anaerobic respiration"/>
    <property type="evidence" value="ECO:0007669"/>
    <property type="project" value="TreeGrafter"/>
</dbReference>
<dbReference type="OrthoDB" id="9782159at2"/>
<reference evidence="17 18" key="1">
    <citation type="submission" date="2014-04" db="EMBL/GenBank/DDBJ databases">
        <title>Marinobacterium kochiensis sp. nov., isolated from sediment sample collected from Kochi backwaters in Kerala, India.</title>
        <authorList>
            <person name="Singh A."/>
            <person name="Pinnaka A.K."/>
        </authorList>
    </citation>
    <scope>NUCLEOTIDE SEQUENCE [LARGE SCALE GENOMIC DNA]</scope>
    <source>
        <strain evidence="17 18">AK27</strain>
    </source>
</reference>
<feature type="binding site" description="covalent" evidence="13">
    <location>
        <position position="125"/>
    </location>
    <ligand>
        <name>heme</name>
        <dbReference type="ChEBI" id="CHEBI:30413"/>
        <label>3</label>
    </ligand>
</feature>
<dbReference type="RefSeq" id="WP_156042817.1">
    <property type="nucleotide sequence ID" value="NZ_JMQN01000015.1"/>
</dbReference>
<feature type="binding site" evidence="13">
    <location>
        <position position="85"/>
    </location>
    <ligand>
        <name>a menaquinol</name>
        <dbReference type="ChEBI" id="CHEBI:18151"/>
    </ligand>
</feature>
<dbReference type="InterPro" id="IPR038266">
    <property type="entry name" value="NapC/NirT_cytc_sf"/>
</dbReference>
<feature type="binding site" description="axial binding residue" evidence="14">
    <location>
        <position position="72"/>
    </location>
    <ligand>
        <name>heme</name>
        <dbReference type="ChEBI" id="CHEBI:30413"/>
        <label>2</label>
    </ligand>
    <ligandPart>
        <name>Fe</name>
        <dbReference type="ChEBI" id="CHEBI:18248"/>
    </ligandPart>
</feature>
<evidence type="ECO:0000256" key="13">
    <source>
        <dbReference type="PIRSR" id="PIRSR000013-1"/>
    </source>
</evidence>
<keyword evidence="4" id="KW-1003">Cell membrane</keyword>
<dbReference type="PIRSF" id="PIRSF000013">
    <property type="entry name" value="4_hem_cytochrm_NapC"/>
    <property type="match status" value="1"/>
</dbReference>
<evidence type="ECO:0000256" key="7">
    <source>
        <dbReference type="ARBA" id="ARBA00022723"/>
    </source>
</evidence>
<evidence type="ECO:0000256" key="3">
    <source>
        <dbReference type="ARBA" id="ARBA00022448"/>
    </source>
</evidence>
<feature type="binding site" description="covalent" evidence="13">
    <location>
        <position position="41"/>
    </location>
    <ligand>
        <name>heme</name>
        <dbReference type="ChEBI" id="CHEBI:30413"/>
        <label>1</label>
    </ligand>
</feature>
<accession>A0A081G1Z6</accession>
<feature type="binding site" description="covalent" evidence="13">
    <location>
        <position position="68"/>
    </location>
    <ligand>
        <name>heme</name>
        <dbReference type="ChEBI" id="CHEBI:30413"/>
        <label>2</label>
    </ligand>
</feature>
<feature type="binding site" description="axial binding residue" evidence="14">
    <location>
        <position position="44"/>
    </location>
    <ligand>
        <name>heme</name>
        <dbReference type="ChEBI" id="CHEBI:30413"/>
        <label>1</label>
    </ligand>
    <ligandPart>
        <name>Fe</name>
        <dbReference type="ChEBI" id="CHEBI:18248"/>
    </ligandPart>
</feature>
<comment type="subcellular location">
    <subcellularLocation>
        <location evidence="1">Cell membrane</location>
        <topology evidence="1">Single-pass membrane protein</topology>
    </subcellularLocation>
</comment>
<dbReference type="AlphaFoldDB" id="A0A081G1Z6"/>
<sequence length="184" mass="20144">MKRTLKLILVVAVLGVGSLLAWAATDTALHITSDAQFCGSCHSMKPMQASFLQSSHGGLSSTGTRALCTDCHLPQDSYVDYLYMKARNGAWDVMKEFVLGADDVDWHAKRALAHEFVYESGCLKCHNDLQRGSERSSKQFVAHKPYFLGTVKDTCITCHKVGHADLTAALNQHFGAQPNASNNK</sequence>
<dbReference type="InterPro" id="IPR005126">
    <property type="entry name" value="NapC/NirT_cyt_c_N"/>
</dbReference>
<comment type="caution">
    <text evidence="17">The sequence shown here is derived from an EMBL/GenBank/DDBJ whole genome shotgun (WGS) entry which is preliminary data.</text>
</comment>
<comment type="similarity">
    <text evidence="2">Belongs to the NapC/NirT/NrfH family.</text>
</comment>
<dbReference type="GO" id="GO:0046872">
    <property type="term" value="F:metal ion binding"/>
    <property type="evidence" value="ECO:0007669"/>
    <property type="project" value="UniProtKB-KW"/>
</dbReference>
<dbReference type="InterPro" id="IPR024717">
    <property type="entry name" value="NapC/NirT/NrfH"/>
</dbReference>
<comment type="cofactor">
    <cofactor evidence="13">
        <name>heme</name>
        <dbReference type="ChEBI" id="CHEBI:30413"/>
    </cofactor>
    <text evidence="13">Binds 4 heme groups per subunit.</text>
</comment>
<feature type="binding site" description="covalent" evidence="13">
    <location>
        <position position="71"/>
    </location>
    <ligand>
        <name>heme</name>
        <dbReference type="ChEBI" id="CHEBI:30413"/>
        <label>2</label>
    </ligand>
</feature>
<dbReference type="EMBL" id="JMQN01000015">
    <property type="protein sequence ID" value="KEA64801.1"/>
    <property type="molecule type" value="Genomic_DNA"/>
</dbReference>
<evidence type="ECO:0000256" key="5">
    <source>
        <dbReference type="ARBA" id="ARBA00022617"/>
    </source>
</evidence>
<evidence type="ECO:0000256" key="10">
    <source>
        <dbReference type="ARBA" id="ARBA00023004"/>
    </source>
</evidence>
<evidence type="ECO:0000313" key="17">
    <source>
        <dbReference type="EMBL" id="KEA64801.1"/>
    </source>
</evidence>
<feature type="binding site" description="axial binding residue" evidence="14">
    <location>
        <position position="159"/>
    </location>
    <ligand>
        <name>heme</name>
        <dbReference type="ChEBI" id="CHEBI:30413"/>
        <label>4</label>
    </ligand>
    <ligandPart>
        <name>Fe</name>
        <dbReference type="ChEBI" id="CHEBI:18248"/>
    </ligandPart>
</feature>